<dbReference type="Gene3D" id="3.40.50.300">
    <property type="entry name" value="P-loop containing nucleotide triphosphate hydrolases"/>
    <property type="match status" value="1"/>
</dbReference>
<dbReference type="SUPFAM" id="SSF52540">
    <property type="entry name" value="P-loop containing nucleoside triphosphate hydrolases"/>
    <property type="match status" value="1"/>
</dbReference>
<evidence type="ECO:0000256" key="12">
    <source>
        <dbReference type="RuleBase" id="RU362085"/>
    </source>
</evidence>
<keyword evidence="5 12" id="KW-0378">Hydrolase</keyword>
<dbReference type="InterPro" id="IPR007692">
    <property type="entry name" value="DNA_helicase_DnaB"/>
</dbReference>
<keyword evidence="6 12" id="KW-0347">Helicase</keyword>
<evidence type="ECO:0000256" key="7">
    <source>
        <dbReference type="ARBA" id="ARBA00022840"/>
    </source>
</evidence>
<evidence type="ECO:0000256" key="10">
    <source>
        <dbReference type="ARBA" id="ARBA00048954"/>
    </source>
</evidence>
<dbReference type="EMBL" id="JAIKTU010000001">
    <property type="protein sequence ID" value="MBY0754071.1"/>
    <property type="molecule type" value="Genomic_DNA"/>
</dbReference>
<dbReference type="InterPro" id="IPR036185">
    <property type="entry name" value="DNA_heli_DnaB-like_N_sf"/>
</dbReference>
<feature type="domain" description="SF4 helicase" evidence="13">
    <location>
        <begin position="167"/>
        <end position="428"/>
    </location>
</feature>
<evidence type="ECO:0000256" key="1">
    <source>
        <dbReference type="ARBA" id="ARBA00008428"/>
    </source>
</evidence>
<evidence type="ECO:0000259" key="13">
    <source>
        <dbReference type="PROSITE" id="PS51199"/>
    </source>
</evidence>
<keyword evidence="3 12" id="KW-0235">DNA replication</keyword>
<evidence type="ECO:0000256" key="2">
    <source>
        <dbReference type="ARBA" id="ARBA00022515"/>
    </source>
</evidence>
<dbReference type="Pfam" id="PF03796">
    <property type="entry name" value="DnaB_C"/>
    <property type="match status" value="1"/>
</dbReference>
<evidence type="ECO:0000256" key="3">
    <source>
        <dbReference type="ARBA" id="ARBA00022705"/>
    </source>
</evidence>
<dbReference type="CDD" id="cd00984">
    <property type="entry name" value="DnaB_C"/>
    <property type="match status" value="1"/>
</dbReference>
<keyword evidence="4 12" id="KW-0547">Nucleotide-binding</keyword>
<proteinExistence type="inferred from homology"/>
<keyword evidence="2 12" id="KW-0639">Primosome</keyword>
<evidence type="ECO:0000256" key="8">
    <source>
        <dbReference type="ARBA" id="ARBA00023125"/>
    </source>
</evidence>
<dbReference type="PANTHER" id="PTHR30153:SF2">
    <property type="entry name" value="REPLICATIVE DNA HELICASE"/>
    <property type="match status" value="1"/>
</dbReference>
<dbReference type="SMART" id="SM00382">
    <property type="entry name" value="AAA"/>
    <property type="match status" value="1"/>
</dbReference>
<accession>A0ABS7KTD0</accession>
<organism evidence="14 15">
    <name type="scientific">Clostridium sardiniense</name>
    <name type="common">Clostridium absonum</name>
    <dbReference type="NCBI Taxonomy" id="29369"/>
    <lineage>
        <taxon>Bacteria</taxon>
        <taxon>Bacillati</taxon>
        <taxon>Bacillota</taxon>
        <taxon>Clostridia</taxon>
        <taxon>Eubacteriales</taxon>
        <taxon>Clostridiaceae</taxon>
        <taxon>Clostridium</taxon>
    </lineage>
</organism>
<dbReference type="InterPro" id="IPR007694">
    <property type="entry name" value="DNA_helicase_DnaB-like_C"/>
</dbReference>
<dbReference type="InterPro" id="IPR003593">
    <property type="entry name" value="AAA+_ATPase"/>
</dbReference>
<keyword evidence="9" id="KW-0413">Isomerase</keyword>
<dbReference type="SUPFAM" id="SSF48024">
    <property type="entry name" value="N-terminal domain of DnaB helicase"/>
    <property type="match status" value="1"/>
</dbReference>
<evidence type="ECO:0000256" key="9">
    <source>
        <dbReference type="ARBA" id="ARBA00023235"/>
    </source>
</evidence>
<comment type="caution">
    <text evidence="14">The sequence shown here is derived from an EMBL/GenBank/DDBJ whole genome shotgun (WGS) entry which is preliminary data.</text>
</comment>
<comment type="similarity">
    <text evidence="1 12">Belongs to the helicase family. DnaB subfamily.</text>
</comment>
<gene>
    <name evidence="14" type="primary">dnaB</name>
    <name evidence="14" type="ORF">K5V21_01250</name>
</gene>
<dbReference type="NCBIfam" id="TIGR00665">
    <property type="entry name" value="DnaB"/>
    <property type="match status" value="1"/>
</dbReference>
<sequence length="428" mass="48503">MEIKNIEAEVEVLGAMIYKNSIIPKCIESLKEEDFYLDKHKRIYRAIITLYGEGKDISLITLIEEISRKELEKFGGVSYLTELMGTGTVINIDSYIGILKDKSYRRRLIKCLHNGIRELQDETSNLRNITSKIEVELMENYTSKRSMLNENQLFSITLDHMEERYANGGGIAGMKTGFTKFDNAVNGLQKGELTIIGGRPSMGKTAMALSIAEGLADNGNTVGIFEMEMNEESIGIRRLAAKANIKADKIKKAVLSDDEFFKITEVFNKVSKRGKIFTDCTSGQDILNIRAKSTALKMAEGLDAIIIDHLGLMDMGRTDNRTQAIGDVTRALKILAKELDINVILLCQLSRAVEQRSCRRPRLSDLRESGNIEQDADLVIFVYRDAYYEKSSDEKDIMEWIISKQRNGRTGILKFRYLENYQRIENIV</sequence>
<comment type="catalytic activity">
    <reaction evidence="10 12">
        <text>ATP + H2O = ADP + phosphate + H(+)</text>
        <dbReference type="Rhea" id="RHEA:13065"/>
        <dbReference type="ChEBI" id="CHEBI:15377"/>
        <dbReference type="ChEBI" id="CHEBI:15378"/>
        <dbReference type="ChEBI" id="CHEBI:30616"/>
        <dbReference type="ChEBI" id="CHEBI:43474"/>
        <dbReference type="ChEBI" id="CHEBI:456216"/>
        <dbReference type="EC" id="5.6.2.3"/>
    </reaction>
</comment>
<dbReference type="Pfam" id="PF00772">
    <property type="entry name" value="DnaB"/>
    <property type="match status" value="1"/>
</dbReference>
<comment type="function">
    <text evidence="12">The main replicative DNA helicase, it participates in initiation and elongation during chromosome replication. Travels ahead of the DNA replisome, separating dsDNA into templates for DNA synthesis. A processive ATP-dependent 5'-3' DNA helicase it has DNA-dependent ATPase activity.</text>
</comment>
<name>A0ABS7KTD0_CLOSR</name>
<evidence type="ECO:0000256" key="6">
    <source>
        <dbReference type="ARBA" id="ARBA00022806"/>
    </source>
</evidence>
<dbReference type="PANTHER" id="PTHR30153">
    <property type="entry name" value="REPLICATIVE DNA HELICASE DNAB"/>
    <property type="match status" value="1"/>
</dbReference>
<dbReference type="InterPro" id="IPR007693">
    <property type="entry name" value="DNA_helicase_DnaB-like_N"/>
</dbReference>
<dbReference type="Gene3D" id="1.10.860.10">
    <property type="entry name" value="DNAb Helicase, Chain A"/>
    <property type="match status" value="1"/>
</dbReference>
<evidence type="ECO:0000256" key="4">
    <source>
        <dbReference type="ARBA" id="ARBA00022741"/>
    </source>
</evidence>
<dbReference type="Proteomes" id="UP001299068">
    <property type="component" value="Unassembled WGS sequence"/>
</dbReference>
<dbReference type="PROSITE" id="PS51199">
    <property type="entry name" value="SF4_HELICASE"/>
    <property type="match status" value="1"/>
</dbReference>
<dbReference type="EC" id="5.6.2.3" evidence="11 12"/>
<dbReference type="GO" id="GO:0003678">
    <property type="term" value="F:DNA helicase activity"/>
    <property type="evidence" value="ECO:0007669"/>
    <property type="project" value="UniProtKB-EC"/>
</dbReference>
<protein>
    <recommendedName>
        <fullName evidence="11 12">Replicative DNA helicase</fullName>
        <ecNumber evidence="11 12">5.6.2.3</ecNumber>
    </recommendedName>
</protein>
<reference evidence="14 15" key="1">
    <citation type="journal article" date="2021" name="Cell Host Microbe">
        <title>in vivo commensal control of Clostridioides difficile virulence.</title>
        <authorList>
            <person name="Girinathan B.P."/>
            <person name="Dibenedetto N."/>
            <person name="Worley J.N."/>
            <person name="Peltier J."/>
            <person name="Arrieta-Ortiz M.L."/>
            <person name="Rupa Christinal Immanuel S."/>
            <person name="Lavin R."/>
            <person name="Delaney M.L."/>
            <person name="Cummins C."/>
            <person name="Hoffmann M."/>
            <person name="Luo Y."/>
            <person name="Gonzalez-Escalona N."/>
            <person name="Allard M."/>
            <person name="Onderdonk A.B."/>
            <person name="Gerber G.K."/>
            <person name="Sonenshein A.L."/>
            <person name="Baliga N."/>
            <person name="Dupuy B."/>
            <person name="Bry L."/>
        </authorList>
    </citation>
    <scope>NUCLEOTIDE SEQUENCE [LARGE SCALE GENOMIC DNA]</scope>
    <source>
        <strain evidence="14 15">DSM 599</strain>
    </source>
</reference>
<evidence type="ECO:0000313" key="14">
    <source>
        <dbReference type="EMBL" id="MBY0754071.1"/>
    </source>
</evidence>
<dbReference type="InterPro" id="IPR016136">
    <property type="entry name" value="DNA_helicase_N/primase_C"/>
</dbReference>
<dbReference type="InterPro" id="IPR027417">
    <property type="entry name" value="P-loop_NTPase"/>
</dbReference>
<keyword evidence="8 12" id="KW-0238">DNA-binding</keyword>
<dbReference type="RefSeq" id="WP_221858461.1">
    <property type="nucleotide sequence ID" value="NZ_JAIKTU010000001.1"/>
</dbReference>
<dbReference type="GO" id="GO:0016787">
    <property type="term" value="F:hydrolase activity"/>
    <property type="evidence" value="ECO:0007669"/>
    <property type="project" value="UniProtKB-KW"/>
</dbReference>
<evidence type="ECO:0000313" key="15">
    <source>
        <dbReference type="Proteomes" id="UP001299068"/>
    </source>
</evidence>
<keyword evidence="15" id="KW-1185">Reference proteome</keyword>
<evidence type="ECO:0000256" key="5">
    <source>
        <dbReference type="ARBA" id="ARBA00022801"/>
    </source>
</evidence>
<keyword evidence="7 12" id="KW-0067">ATP-binding</keyword>
<evidence type="ECO:0000256" key="11">
    <source>
        <dbReference type="NCBIfam" id="TIGR00665"/>
    </source>
</evidence>